<keyword evidence="1" id="KW-1133">Transmembrane helix</keyword>
<evidence type="ECO:0000313" key="3">
    <source>
        <dbReference type="Proteomes" id="UP000011566"/>
    </source>
</evidence>
<protein>
    <submittedName>
        <fullName evidence="2">Uncharacterized protein</fullName>
    </submittedName>
</protein>
<feature type="transmembrane region" description="Helical" evidence="1">
    <location>
        <begin position="194"/>
        <end position="214"/>
    </location>
</feature>
<dbReference type="Proteomes" id="UP000011566">
    <property type="component" value="Unassembled WGS sequence"/>
</dbReference>
<keyword evidence="3" id="KW-1185">Reference proteome</keyword>
<gene>
    <name evidence="2" type="ORF">C447_12627</name>
</gene>
<dbReference type="OrthoDB" id="307643at2157"/>
<keyword evidence="1" id="KW-0472">Membrane</keyword>
<feature type="transmembrane region" description="Helical" evidence="1">
    <location>
        <begin position="307"/>
        <end position="329"/>
    </location>
</feature>
<feature type="transmembrane region" description="Helical" evidence="1">
    <location>
        <begin position="402"/>
        <end position="422"/>
    </location>
</feature>
<dbReference type="AlphaFoldDB" id="M0LZM5"/>
<organism evidence="2 3">
    <name type="scientific">Halococcus hamelinensis 100A6</name>
    <dbReference type="NCBI Taxonomy" id="1132509"/>
    <lineage>
        <taxon>Archaea</taxon>
        <taxon>Methanobacteriati</taxon>
        <taxon>Methanobacteriota</taxon>
        <taxon>Stenosarchaea group</taxon>
        <taxon>Halobacteria</taxon>
        <taxon>Halobacteriales</taxon>
        <taxon>Halococcaceae</taxon>
        <taxon>Halococcus</taxon>
    </lineage>
</organism>
<feature type="transmembrane region" description="Helical" evidence="1">
    <location>
        <begin position="253"/>
        <end position="275"/>
    </location>
</feature>
<evidence type="ECO:0000256" key="1">
    <source>
        <dbReference type="SAM" id="Phobius"/>
    </source>
</evidence>
<feature type="transmembrane region" description="Helical" evidence="1">
    <location>
        <begin position="374"/>
        <end position="395"/>
    </location>
</feature>
<comment type="caution">
    <text evidence="2">The sequence shown here is derived from an EMBL/GenBank/DDBJ whole genome shotgun (WGS) entry which is preliminary data.</text>
</comment>
<feature type="transmembrane region" description="Helical" evidence="1">
    <location>
        <begin position="83"/>
        <end position="102"/>
    </location>
</feature>
<dbReference type="EMBL" id="AOMB01000034">
    <property type="protein sequence ID" value="EMA37565.1"/>
    <property type="molecule type" value="Genomic_DNA"/>
</dbReference>
<accession>M0LZM5</accession>
<evidence type="ECO:0000313" key="2">
    <source>
        <dbReference type="EMBL" id="EMA37565.1"/>
    </source>
</evidence>
<feature type="transmembrane region" description="Helical" evidence="1">
    <location>
        <begin position="434"/>
        <end position="453"/>
    </location>
</feature>
<feature type="transmembrane region" description="Helical" evidence="1">
    <location>
        <begin position="164"/>
        <end position="182"/>
    </location>
</feature>
<keyword evidence="1" id="KW-0812">Transmembrane</keyword>
<feature type="transmembrane region" description="Helical" evidence="1">
    <location>
        <begin position="39"/>
        <end position="56"/>
    </location>
</feature>
<name>M0LZM5_9EURY</name>
<dbReference type="PATRIC" id="fig|1132509.6.peg.2905"/>
<feature type="transmembrane region" description="Helical" evidence="1">
    <location>
        <begin position="114"/>
        <end position="132"/>
    </location>
</feature>
<dbReference type="RefSeq" id="WP_007694394.1">
    <property type="nucleotide sequence ID" value="NZ_AJRK01000046.1"/>
</dbReference>
<sequence>MRPRRAAVVFLSLLVVAVGTASAHQIQSSRFAAPIPLEFLFGGAGVTVAVTALWVGRTGDVTEFRTWRTPLVIPSRIATAGRYGVKAVFFVGFLVTIGHGLVGPQVEAENVATVFVWSVWIAGLGLFSVLFGSPWRTLSPWRAVYDALIRLEGREIRLLDSYPSWLASWPAFVAFVVGIGILENLTVVPRSPASTAVVVAAYAAVMVLGGIAFGEEWFRRADGLAVLYRLFGRVSPVGFAEARDGYRLRLRPPWAGCTEAVSNLSLVAFVVGAVYTVSFDGFTSTPEYQNLLFGLRDLLDSGPTTSVLIYVIGLGGFLVAFVAVSIVMTQLSARESTWRETALAFAPTVVPIAAAYEVAHYYPLVAERLGVLAALAWSIAVAPADPVTILGWLSLPAFWGSQVLLIVVGHVIAVVAAHAVAVERSVNLADARRTHLPLVALMVGYTVLSLWIISRPIVS</sequence>
<dbReference type="eggNOG" id="arCOG02771">
    <property type="taxonomic scope" value="Archaea"/>
</dbReference>
<proteinExistence type="predicted"/>
<feature type="transmembrane region" description="Helical" evidence="1">
    <location>
        <begin position="341"/>
        <end position="362"/>
    </location>
</feature>
<reference evidence="2 3" key="1">
    <citation type="journal article" date="2014" name="PLoS Genet.">
        <title>Phylogenetically driven sequencing of extremely halophilic archaea reveals strategies for static and dynamic osmo-response.</title>
        <authorList>
            <person name="Becker E.A."/>
            <person name="Seitzer P.M."/>
            <person name="Tritt A."/>
            <person name="Larsen D."/>
            <person name="Krusor M."/>
            <person name="Yao A.I."/>
            <person name="Wu D."/>
            <person name="Madern D."/>
            <person name="Eisen J.A."/>
            <person name="Darling A.E."/>
            <person name="Facciotti M.T."/>
        </authorList>
    </citation>
    <scope>NUCLEOTIDE SEQUENCE [LARGE SCALE GENOMIC DNA]</scope>
    <source>
        <strain evidence="2 3">100A6</strain>
    </source>
</reference>